<evidence type="ECO:0000313" key="2">
    <source>
        <dbReference type="EMBL" id="CAB4151366.1"/>
    </source>
</evidence>
<proteinExistence type="predicted"/>
<organism evidence="2">
    <name type="scientific">uncultured Caudovirales phage</name>
    <dbReference type="NCBI Taxonomy" id="2100421"/>
    <lineage>
        <taxon>Viruses</taxon>
        <taxon>Duplodnaviria</taxon>
        <taxon>Heunggongvirae</taxon>
        <taxon>Uroviricota</taxon>
        <taxon>Caudoviricetes</taxon>
        <taxon>Peduoviridae</taxon>
        <taxon>Maltschvirus</taxon>
        <taxon>Maltschvirus maltsch</taxon>
    </lineage>
</organism>
<sequence length="88" mass="8946">MVLVTTGIVEILKKVTGLAGNLIPVISMGVGFLVVYVGVGGVYNTQVLAVGILVGLAASGGFEALKRIIKIFKGDFGVGIGPKTDVQS</sequence>
<keyword evidence="1" id="KW-1133">Transmembrane helix</keyword>
<feature type="transmembrane region" description="Helical" evidence="1">
    <location>
        <begin position="45"/>
        <end position="65"/>
    </location>
</feature>
<evidence type="ECO:0008006" key="3">
    <source>
        <dbReference type="Google" id="ProtNLM"/>
    </source>
</evidence>
<gene>
    <name evidence="2" type="ORF">UFOVP594_12</name>
</gene>
<name>A0A6J5N287_9CAUD</name>
<evidence type="ECO:0000256" key="1">
    <source>
        <dbReference type="SAM" id="Phobius"/>
    </source>
</evidence>
<dbReference type="EMBL" id="LR796572">
    <property type="protein sequence ID" value="CAB4151366.1"/>
    <property type="molecule type" value="Genomic_DNA"/>
</dbReference>
<protein>
    <recommendedName>
        <fullName evidence="3">Holin</fullName>
    </recommendedName>
</protein>
<keyword evidence="1" id="KW-0472">Membrane</keyword>
<accession>A0A6J5N287</accession>
<keyword evidence="1" id="KW-0812">Transmembrane</keyword>
<feature type="transmembrane region" description="Helical" evidence="1">
    <location>
        <begin position="18"/>
        <end position="39"/>
    </location>
</feature>
<reference evidence="2" key="1">
    <citation type="submission" date="2020-04" db="EMBL/GenBank/DDBJ databases">
        <authorList>
            <person name="Chiriac C."/>
            <person name="Salcher M."/>
            <person name="Ghai R."/>
            <person name="Kavagutti S V."/>
        </authorList>
    </citation>
    <scope>NUCLEOTIDE SEQUENCE</scope>
</reference>